<protein>
    <recommendedName>
        <fullName evidence="5">Sporulation protein YpjB</fullName>
    </recommendedName>
</protein>
<dbReference type="OrthoDB" id="2988195at2"/>
<keyword evidence="4" id="KW-1185">Reference proteome</keyword>
<reference evidence="4" key="1">
    <citation type="submission" date="2016-01" db="EMBL/GenBank/DDBJ databases">
        <title>Draft genome of Chromobacterium sp. F49.</title>
        <authorList>
            <person name="Hong K.W."/>
        </authorList>
    </citation>
    <scope>NUCLEOTIDE SEQUENCE [LARGE SCALE GENOMIC DNA]</scope>
    <source>
        <strain evidence="4">P7IIIA</strain>
    </source>
</reference>
<evidence type="ECO:0000256" key="2">
    <source>
        <dbReference type="SAM" id="SignalP"/>
    </source>
</evidence>
<keyword evidence="1" id="KW-0812">Transmembrane</keyword>
<gene>
    <name evidence="3" type="ORF">AWM68_07620</name>
</gene>
<keyword evidence="2" id="KW-0732">Signal</keyword>
<dbReference type="AlphaFoldDB" id="A0A165NIS3"/>
<sequence>MRRLGWAFMVLCMVFGLSMPAFASNHTKVKEWSEINELTSEIWELGKIERYEEAANVLKFTTENIVHIEEVLSLRPEQQRVVQNTLADALSSLQNPEWSKEKKLNKLTEVRLLVDALQTSYEPLWKKTGLMMLEPFITMEKGVSEDDSVAFHQAANLLLERYETVRPALMVDLSDDEVKLLDEHVSYIDANRNHIMTDTAHQKQLETAAADFEALFFAKKDNSEPSLFWLIFSIGGIISSTLIYVGWRKYKGDQEQLRVPDKR</sequence>
<name>A0A165NIS3_9BACL</name>
<keyword evidence="1" id="KW-1133">Transmembrane helix</keyword>
<dbReference type="Pfam" id="PF09577">
    <property type="entry name" value="Spore_YpjB"/>
    <property type="match status" value="1"/>
</dbReference>
<evidence type="ECO:0000313" key="3">
    <source>
        <dbReference type="EMBL" id="KZE66230.1"/>
    </source>
</evidence>
<proteinExistence type="predicted"/>
<evidence type="ECO:0000256" key="1">
    <source>
        <dbReference type="SAM" id="Phobius"/>
    </source>
</evidence>
<dbReference type="RefSeq" id="WP_066241808.1">
    <property type="nucleotide sequence ID" value="NZ_LRFC01000023.1"/>
</dbReference>
<feature type="transmembrane region" description="Helical" evidence="1">
    <location>
        <begin position="227"/>
        <end position="247"/>
    </location>
</feature>
<evidence type="ECO:0008006" key="5">
    <source>
        <dbReference type="Google" id="ProtNLM"/>
    </source>
</evidence>
<dbReference type="InterPro" id="IPR014231">
    <property type="entry name" value="Spore_YpjB"/>
</dbReference>
<feature type="chain" id="PRO_5007863198" description="Sporulation protein YpjB" evidence="2">
    <location>
        <begin position="24"/>
        <end position="263"/>
    </location>
</feature>
<keyword evidence="1" id="KW-0472">Membrane</keyword>
<dbReference type="EMBL" id="LRFC01000023">
    <property type="protein sequence ID" value="KZE66230.1"/>
    <property type="molecule type" value="Genomic_DNA"/>
</dbReference>
<comment type="caution">
    <text evidence="3">The sequence shown here is derived from an EMBL/GenBank/DDBJ whole genome shotgun (WGS) entry which is preliminary data.</text>
</comment>
<dbReference type="Proteomes" id="UP000076567">
    <property type="component" value="Unassembled WGS sequence"/>
</dbReference>
<feature type="signal peptide" evidence="2">
    <location>
        <begin position="1"/>
        <end position="23"/>
    </location>
</feature>
<accession>A0A165NIS3</accession>
<evidence type="ECO:0000313" key="4">
    <source>
        <dbReference type="Proteomes" id="UP000076567"/>
    </source>
</evidence>
<organism evidence="3 4">
    <name type="scientific">Fictibacillus phosphorivorans</name>
    <dbReference type="NCBI Taxonomy" id="1221500"/>
    <lineage>
        <taxon>Bacteria</taxon>
        <taxon>Bacillati</taxon>
        <taxon>Bacillota</taxon>
        <taxon>Bacilli</taxon>
        <taxon>Bacillales</taxon>
        <taxon>Fictibacillaceae</taxon>
        <taxon>Fictibacillus</taxon>
    </lineage>
</organism>